<dbReference type="SUPFAM" id="SSF53822">
    <property type="entry name" value="Periplasmic binding protein-like I"/>
    <property type="match status" value="1"/>
</dbReference>
<dbReference type="PANTHER" id="PTHR46847">
    <property type="entry name" value="D-ALLOSE-BINDING PERIPLASMIC PROTEIN-RELATED"/>
    <property type="match status" value="1"/>
</dbReference>
<evidence type="ECO:0000256" key="4">
    <source>
        <dbReference type="SAM" id="MobiDB-lite"/>
    </source>
</evidence>
<dbReference type="RefSeq" id="WP_285757096.1">
    <property type="nucleotide sequence ID" value="NZ_BSQG01000001.1"/>
</dbReference>
<gene>
    <name evidence="6" type="primary">rbsB</name>
    <name evidence="6" type="ORF">Nans01_05970</name>
</gene>
<dbReference type="AlphaFoldDB" id="A0A9W6UG00"/>
<protein>
    <submittedName>
        <fullName evidence="6">Sugar ABC transporter substrate-binding protein</fullName>
    </submittedName>
</protein>
<comment type="subcellular location">
    <subcellularLocation>
        <location evidence="1">Cell envelope</location>
    </subcellularLocation>
</comment>
<feature type="region of interest" description="Disordered" evidence="4">
    <location>
        <begin position="341"/>
        <end position="360"/>
    </location>
</feature>
<name>A0A9W6UG00_9ACTN</name>
<comment type="caution">
    <text evidence="6">The sequence shown here is derived from an EMBL/GenBank/DDBJ whole genome shotgun (WGS) entry which is preliminary data.</text>
</comment>
<dbReference type="CDD" id="cd19999">
    <property type="entry name" value="PBP1_ABC_sugar_binding-like"/>
    <property type="match status" value="1"/>
</dbReference>
<dbReference type="Gene3D" id="3.40.50.2300">
    <property type="match status" value="2"/>
</dbReference>
<accession>A0A9W6UG00</accession>
<dbReference type="InterPro" id="IPR028082">
    <property type="entry name" value="Peripla_BP_I"/>
</dbReference>
<dbReference type="GO" id="GO:0030313">
    <property type="term" value="C:cell envelope"/>
    <property type="evidence" value="ECO:0007669"/>
    <property type="project" value="UniProtKB-SubCell"/>
</dbReference>
<sequence length="360" mass="37805">MSSRPRWHDFSALAAGALLIGATACSTPDSGGGDGADGAAEGPFTIGLSNGFIGSEWREQMLATLEEAVGEYQAQDIVDELVVESADVDVNGQIQQIRNLINSGVDAIIVNPNSPTALDQVFAEADDQGILVLAIDQAVTSESVTNVVIDQGEWAAANAQWLADEVGEGGTIIAVNGIDGHPANEARWAGATEVFDSAGVEVVANDFAQWDQATGQQVTQNLLASHPDVDGIFVQDGMALGAFQALESEGKVGDVAITGEARVGFMKRWAEQREEDAEYSSIGVPNPPAGSVSALHVAVRMLQGQEFTSDALDGNTLYLPIPETVTDDNFDEQFGAVEGEPDTYAVDGSLTPEEADAYFQ</sequence>
<proteinExistence type="inferred from homology"/>
<evidence type="ECO:0000259" key="5">
    <source>
        <dbReference type="Pfam" id="PF13407"/>
    </source>
</evidence>
<dbReference type="GO" id="GO:0030246">
    <property type="term" value="F:carbohydrate binding"/>
    <property type="evidence" value="ECO:0007669"/>
    <property type="project" value="UniProtKB-ARBA"/>
</dbReference>
<organism evidence="6 7">
    <name type="scientific">Nocardiopsis ansamitocini</name>
    <dbReference type="NCBI Taxonomy" id="1670832"/>
    <lineage>
        <taxon>Bacteria</taxon>
        <taxon>Bacillati</taxon>
        <taxon>Actinomycetota</taxon>
        <taxon>Actinomycetes</taxon>
        <taxon>Streptosporangiales</taxon>
        <taxon>Nocardiopsidaceae</taxon>
        <taxon>Nocardiopsis</taxon>
    </lineage>
</organism>
<evidence type="ECO:0000313" key="7">
    <source>
        <dbReference type="Proteomes" id="UP001165092"/>
    </source>
</evidence>
<dbReference type="Pfam" id="PF13407">
    <property type="entry name" value="Peripla_BP_4"/>
    <property type="match status" value="1"/>
</dbReference>
<dbReference type="PANTHER" id="PTHR46847:SF1">
    <property type="entry name" value="D-ALLOSE-BINDING PERIPLASMIC PROTEIN-RELATED"/>
    <property type="match status" value="1"/>
</dbReference>
<keyword evidence="3" id="KW-0732">Signal</keyword>
<evidence type="ECO:0000256" key="3">
    <source>
        <dbReference type="ARBA" id="ARBA00022729"/>
    </source>
</evidence>
<dbReference type="PROSITE" id="PS51257">
    <property type="entry name" value="PROKAR_LIPOPROTEIN"/>
    <property type="match status" value="1"/>
</dbReference>
<evidence type="ECO:0000256" key="1">
    <source>
        <dbReference type="ARBA" id="ARBA00004196"/>
    </source>
</evidence>
<comment type="similarity">
    <text evidence="2">Belongs to the bacterial solute-binding protein 2 family.</text>
</comment>
<dbReference type="Proteomes" id="UP001165092">
    <property type="component" value="Unassembled WGS sequence"/>
</dbReference>
<dbReference type="EMBL" id="BSQG01000001">
    <property type="protein sequence ID" value="GLU46246.1"/>
    <property type="molecule type" value="Genomic_DNA"/>
</dbReference>
<evidence type="ECO:0000256" key="2">
    <source>
        <dbReference type="ARBA" id="ARBA00007639"/>
    </source>
</evidence>
<evidence type="ECO:0000313" key="6">
    <source>
        <dbReference type="EMBL" id="GLU46246.1"/>
    </source>
</evidence>
<reference evidence="6" key="1">
    <citation type="submission" date="2023-02" db="EMBL/GenBank/DDBJ databases">
        <title>Nocardiopsis ansamitocini NBRC 112285.</title>
        <authorList>
            <person name="Ichikawa N."/>
            <person name="Sato H."/>
            <person name="Tonouchi N."/>
        </authorList>
    </citation>
    <scope>NUCLEOTIDE SEQUENCE</scope>
    <source>
        <strain evidence="6">NBRC 112285</strain>
    </source>
</reference>
<feature type="domain" description="Periplasmic binding protein" evidence="5">
    <location>
        <begin position="46"/>
        <end position="306"/>
    </location>
</feature>
<keyword evidence="7" id="KW-1185">Reference proteome</keyword>
<dbReference type="InterPro" id="IPR025997">
    <property type="entry name" value="SBP_2_dom"/>
</dbReference>